<dbReference type="Pfam" id="PF01243">
    <property type="entry name" value="PNPOx_N"/>
    <property type="match status" value="1"/>
</dbReference>
<dbReference type="EMBL" id="JBHSBA010000015">
    <property type="protein sequence ID" value="MFC4128493.1"/>
    <property type="molecule type" value="Genomic_DNA"/>
</dbReference>
<sequence length="154" mass="17714">MKQQRRGRKIAMTPDEIDAFLAEERTCRVATLTASGHPHVAPLWFVWDGKSVWLYSIVKSQRWTDLTRNPDIAIVIDAGTDYFELRGVEILGRAVVIGEVPRTDTPDPILREPESLFARKYFDTDRIAADHKHAWLQIAPDKLTSWNFAKLIER</sequence>
<evidence type="ECO:0000259" key="2">
    <source>
        <dbReference type="Pfam" id="PF01243"/>
    </source>
</evidence>
<gene>
    <name evidence="3" type="ORF">ACFOW8_26545</name>
</gene>
<keyword evidence="4" id="KW-1185">Reference proteome</keyword>
<evidence type="ECO:0000313" key="3">
    <source>
        <dbReference type="EMBL" id="MFC4128493.1"/>
    </source>
</evidence>
<organism evidence="3 4">
    <name type="scientific">Nocardia rhizosphaerae</name>
    <dbReference type="NCBI Taxonomy" id="1691571"/>
    <lineage>
        <taxon>Bacteria</taxon>
        <taxon>Bacillati</taxon>
        <taxon>Actinomycetota</taxon>
        <taxon>Actinomycetes</taxon>
        <taxon>Mycobacteriales</taxon>
        <taxon>Nocardiaceae</taxon>
        <taxon>Nocardia</taxon>
    </lineage>
</organism>
<comment type="caution">
    <text evidence="3">The sequence shown here is derived from an EMBL/GenBank/DDBJ whole genome shotgun (WGS) entry which is preliminary data.</text>
</comment>
<dbReference type="Proteomes" id="UP001595767">
    <property type="component" value="Unassembled WGS sequence"/>
</dbReference>
<dbReference type="RefSeq" id="WP_378554262.1">
    <property type="nucleotide sequence ID" value="NZ_JBHSBA010000015.1"/>
</dbReference>
<proteinExistence type="predicted"/>
<dbReference type="SUPFAM" id="SSF50475">
    <property type="entry name" value="FMN-binding split barrel"/>
    <property type="match status" value="1"/>
</dbReference>
<name>A0ABV8LE59_9NOCA</name>
<dbReference type="PANTHER" id="PTHR35176:SF6">
    <property type="entry name" value="HEME OXYGENASE HI_0854-RELATED"/>
    <property type="match status" value="1"/>
</dbReference>
<dbReference type="InterPro" id="IPR052019">
    <property type="entry name" value="F420H2_bilvrd_red/Heme_oxyg"/>
</dbReference>
<keyword evidence="1" id="KW-0560">Oxidoreductase</keyword>
<accession>A0ABV8LE59</accession>
<dbReference type="InterPro" id="IPR011576">
    <property type="entry name" value="Pyridox_Oxase_N"/>
</dbReference>
<protein>
    <submittedName>
        <fullName evidence="3">Pyridoxamine 5'-phosphate oxidase family protein</fullName>
    </submittedName>
</protein>
<feature type="domain" description="Pyridoxamine 5'-phosphate oxidase N-terminal" evidence="2">
    <location>
        <begin position="14"/>
        <end position="146"/>
    </location>
</feature>
<reference evidence="4" key="1">
    <citation type="journal article" date="2019" name="Int. J. Syst. Evol. Microbiol.">
        <title>The Global Catalogue of Microorganisms (GCM) 10K type strain sequencing project: providing services to taxonomists for standard genome sequencing and annotation.</title>
        <authorList>
            <consortium name="The Broad Institute Genomics Platform"/>
            <consortium name="The Broad Institute Genome Sequencing Center for Infectious Disease"/>
            <person name="Wu L."/>
            <person name="Ma J."/>
        </authorList>
    </citation>
    <scope>NUCLEOTIDE SEQUENCE [LARGE SCALE GENOMIC DNA]</scope>
    <source>
        <strain evidence="4">CGMCC 4.7204</strain>
    </source>
</reference>
<evidence type="ECO:0000256" key="1">
    <source>
        <dbReference type="ARBA" id="ARBA00023002"/>
    </source>
</evidence>
<evidence type="ECO:0000313" key="4">
    <source>
        <dbReference type="Proteomes" id="UP001595767"/>
    </source>
</evidence>
<dbReference type="PANTHER" id="PTHR35176">
    <property type="entry name" value="HEME OXYGENASE HI_0854-RELATED"/>
    <property type="match status" value="1"/>
</dbReference>
<dbReference type="InterPro" id="IPR012349">
    <property type="entry name" value="Split_barrel_FMN-bd"/>
</dbReference>
<dbReference type="Gene3D" id="2.30.110.10">
    <property type="entry name" value="Electron Transport, Fmn-binding Protein, Chain A"/>
    <property type="match status" value="1"/>
</dbReference>